<comment type="caution">
    <text evidence="1">The sequence shown here is derived from an EMBL/GenBank/DDBJ whole genome shotgun (WGS) entry which is preliminary data.</text>
</comment>
<proteinExistence type="predicted"/>
<dbReference type="Proteomes" id="UP000799755">
    <property type="component" value="Unassembled WGS sequence"/>
</dbReference>
<sequence>MCLATVGMAFGKGEILEKRLRGQVHNFRDHVSPCLVVHGTMGVVKCGCRNDEKSPFNLLKQPELSTFLTSPQIFCRLPFSLLACRNHRLSRWDSLRRKQLRGKRPGGQTETGGLKRQIFIIFMLSSAHPHWAKSYAEGEPKMAIKPISSFMLLNSRGNIAAITRSSTATPTSHTPLTPSISTVALVHCIMNITAYNSYSNYVQNIGSNFNGRKITKHHYKNRIEGHNTLPISAYFTQVRASLLQFIHHSESKGVWRVVDIGESKGCVSEGHTEMGMTIHCYLLNERLDATKFNTIMMGMVCNQY</sequence>
<organism evidence="1 2">
    <name type="scientific">Lindgomyces ingoldianus</name>
    <dbReference type="NCBI Taxonomy" id="673940"/>
    <lineage>
        <taxon>Eukaryota</taxon>
        <taxon>Fungi</taxon>
        <taxon>Dikarya</taxon>
        <taxon>Ascomycota</taxon>
        <taxon>Pezizomycotina</taxon>
        <taxon>Dothideomycetes</taxon>
        <taxon>Pleosporomycetidae</taxon>
        <taxon>Pleosporales</taxon>
        <taxon>Lindgomycetaceae</taxon>
        <taxon>Lindgomyces</taxon>
    </lineage>
</organism>
<evidence type="ECO:0000313" key="2">
    <source>
        <dbReference type="Proteomes" id="UP000799755"/>
    </source>
</evidence>
<keyword evidence="2" id="KW-1185">Reference proteome</keyword>
<accession>A0ACB6QKN3</accession>
<reference evidence="1" key="1">
    <citation type="journal article" date="2020" name="Stud. Mycol.">
        <title>101 Dothideomycetes genomes: a test case for predicting lifestyles and emergence of pathogens.</title>
        <authorList>
            <person name="Haridas S."/>
            <person name="Albert R."/>
            <person name="Binder M."/>
            <person name="Bloem J."/>
            <person name="Labutti K."/>
            <person name="Salamov A."/>
            <person name="Andreopoulos B."/>
            <person name="Baker S."/>
            <person name="Barry K."/>
            <person name="Bills G."/>
            <person name="Bluhm B."/>
            <person name="Cannon C."/>
            <person name="Castanera R."/>
            <person name="Culley D."/>
            <person name="Daum C."/>
            <person name="Ezra D."/>
            <person name="Gonzalez J."/>
            <person name="Henrissat B."/>
            <person name="Kuo A."/>
            <person name="Liang C."/>
            <person name="Lipzen A."/>
            <person name="Lutzoni F."/>
            <person name="Magnuson J."/>
            <person name="Mondo S."/>
            <person name="Nolan M."/>
            <person name="Ohm R."/>
            <person name="Pangilinan J."/>
            <person name="Park H.-J."/>
            <person name="Ramirez L."/>
            <person name="Alfaro M."/>
            <person name="Sun H."/>
            <person name="Tritt A."/>
            <person name="Yoshinaga Y."/>
            <person name="Zwiers L.-H."/>
            <person name="Turgeon B."/>
            <person name="Goodwin S."/>
            <person name="Spatafora J."/>
            <person name="Crous P."/>
            <person name="Grigoriev I."/>
        </authorList>
    </citation>
    <scope>NUCLEOTIDE SEQUENCE</scope>
    <source>
        <strain evidence="1">ATCC 200398</strain>
    </source>
</reference>
<name>A0ACB6QKN3_9PLEO</name>
<dbReference type="EMBL" id="MU003522">
    <property type="protein sequence ID" value="KAF2466872.1"/>
    <property type="molecule type" value="Genomic_DNA"/>
</dbReference>
<gene>
    <name evidence="1" type="ORF">BDR25DRAFT_358933</name>
</gene>
<evidence type="ECO:0000313" key="1">
    <source>
        <dbReference type="EMBL" id="KAF2466872.1"/>
    </source>
</evidence>
<protein>
    <submittedName>
        <fullName evidence="1">Uncharacterized protein</fullName>
    </submittedName>
</protein>